<keyword evidence="3" id="KW-1185">Reference proteome</keyword>
<evidence type="ECO:0000313" key="3">
    <source>
        <dbReference type="Proteomes" id="UP000601435"/>
    </source>
</evidence>
<reference evidence="2" key="1">
    <citation type="submission" date="2021-02" db="EMBL/GenBank/DDBJ databases">
        <authorList>
            <person name="Dougan E. K."/>
            <person name="Rhodes N."/>
            <person name="Thang M."/>
            <person name="Chan C."/>
        </authorList>
    </citation>
    <scope>NUCLEOTIDE SEQUENCE</scope>
</reference>
<dbReference type="EMBL" id="CAJNJA010009575">
    <property type="protein sequence ID" value="CAE7248191.1"/>
    <property type="molecule type" value="Genomic_DNA"/>
</dbReference>
<dbReference type="Gene3D" id="3.90.1720.30">
    <property type="entry name" value="PPPDE domains"/>
    <property type="match status" value="1"/>
</dbReference>
<feature type="domain" description="EF-hand" evidence="1">
    <location>
        <begin position="318"/>
        <end position="353"/>
    </location>
</feature>
<dbReference type="Proteomes" id="UP000601435">
    <property type="component" value="Unassembled WGS sequence"/>
</dbReference>
<sequence>MEKRHVFVGRPPQQCHFSAELTWTNVGALPPSAAQSNFGNSRLQAWLGTREEKREAFRWGSWVDVDSVMQKALVQAADHGDPKVAFSNDNVPYIADLARMVLLNEKTGRKRILRFDPGDQANQAPKLPTLGQTGTTSWLSGSRCQVFVEGSGWKAMSIDNGATQTSLQGQRIFDVEAHGCRYRLNLEAFECTNLTLGRTSSMRPLQDAFTSPPAVQLSSYFSMLAGSEKAELLAEEAATSQWLAVALTTTTETEEGRDLILAGAGQLFSSLAVARPGLVTREEWMHFWLMRESAPSHYALAILQGRLAKLARRCPEAQVVGTVLNLFREADSDTDGEISQAKMSQCCSKFSQKSWEALGLPGAAAWLRSAPKRPEAATLNYFEFVSELVGRQRHDVWLYQYSIPAGLAAEVEPAQAALLKSLGGFWHTSIVVFGREYWYGRQCFESKLQLSHFGEPTKRTYLGAGALYSWAFFVESHTILPCAVVLGLRATGQPVVEYRHVSGFGLQCCRRTTCLLLAQLKSSASLTMLSVAVAARWRRPSLS</sequence>
<proteinExistence type="predicted"/>
<dbReference type="GO" id="GO:0005509">
    <property type="term" value="F:calcium ion binding"/>
    <property type="evidence" value="ECO:0007669"/>
    <property type="project" value="InterPro"/>
</dbReference>
<gene>
    <name evidence="2" type="primary">desi1</name>
    <name evidence="2" type="ORF">SNEC2469_LOCUS4964</name>
</gene>
<dbReference type="PROSITE" id="PS50222">
    <property type="entry name" value="EF_HAND_2"/>
    <property type="match status" value="1"/>
</dbReference>
<evidence type="ECO:0000259" key="1">
    <source>
        <dbReference type="PROSITE" id="PS50222"/>
    </source>
</evidence>
<dbReference type="InterPro" id="IPR042266">
    <property type="entry name" value="PPPDE_sf"/>
</dbReference>
<dbReference type="OrthoDB" id="417205at2759"/>
<dbReference type="AlphaFoldDB" id="A0A812LRG2"/>
<dbReference type="InterPro" id="IPR002048">
    <property type="entry name" value="EF_hand_dom"/>
</dbReference>
<accession>A0A812LRG2</accession>
<protein>
    <submittedName>
        <fullName evidence="2">Desi1 protein</fullName>
    </submittedName>
</protein>
<name>A0A812LRG2_9DINO</name>
<comment type="caution">
    <text evidence="2">The sequence shown here is derived from an EMBL/GenBank/DDBJ whole genome shotgun (WGS) entry which is preliminary data.</text>
</comment>
<evidence type="ECO:0000313" key="2">
    <source>
        <dbReference type="EMBL" id="CAE7248191.1"/>
    </source>
</evidence>
<organism evidence="2 3">
    <name type="scientific">Symbiodinium necroappetens</name>
    <dbReference type="NCBI Taxonomy" id="1628268"/>
    <lineage>
        <taxon>Eukaryota</taxon>
        <taxon>Sar</taxon>
        <taxon>Alveolata</taxon>
        <taxon>Dinophyceae</taxon>
        <taxon>Suessiales</taxon>
        <taxon>Symbiodiniaceae</taxon>
        <taxon>Symbiodinium</taxon>
    </lineage>
</organism>